<evidence type="ECO:0000256" key="1">
    <source>
        <dbReference type="ARBA" id="ARBA00022763"/>
    </source>
</evidence>
<dbReference type="GO" id="GO:0006285">
    <property type="term" value="P:base-excision repair, AP site formation"/>
    <property type="evidence" value="ECO:0007669"/>
    <property type="project" value="TreeGrafter"/>
</dbReference>
<dbReference type="InterPro" id="IPR003265">
    <property type="entry name" value="HhH-GPD_domain"/>
</dbReference>
<name>A0A448ZN22_9STRA</name>
<evidence type="ECO:0000256" key="4">
    <source>
        <dbReference type="ARBA" id="ARBA00023295"/>
    </source>
</evidence>
<feature type="region of interest" description="Disordered" evidence="5">
    <location>
        <begin position="1"/>
        <end position="88"/>
    </location>
</feature>
<evidence type="ECO:0000256" key="3">
    <source>
        <dbReference type="ARBA" id="ARBA00023204"/>
    </source>
</evidence>
<evidence type="ECO:0000256" key="2">
    <source>
        <dbReference type="ARBA" id="ARBA00022801"/>
    </source>
</evidence>
<accession>A0A448ZN22</accession>
<keyword evidence="2" id="KW-0378">Hydrolase</keyword>
<dbReference type="Proteomes" id="UP000291116">
    <property type="component" value="Unassembled WGS sequence"/>
</dbReference>
<dbReference type="GO" id="GO:0000703">
    <property type="term" value="F:oxidized pyrimidine nucleobase lesion DNA N-glycosylase activity"/>
    <property type="evidence" value="ECO:0007669"/>
    <property type="project" value="TreeGrafter"/>
</dbReference>
<dbReference type="SUPFAM" id="SSF48150">
    <property type="entry name" value="DNA-glycosylase"/>
    <property type="match status" value="1"/>
</dbReference>
<feature type="compositionally biased region" description="Basic and acidic residues" evidence="5">
    <location>
        <begin position="34"/>
        <end position="48"/>
    </location>
</feature>
<evidence type="ECO:0000313" key="8">
    <source>
        <dbReference type="Proteomes" id="UP000291116"/>
    </source>
</evidence>
<feature type="compositionally biased region" description="Basic and acidic residues" evidence="5">
    <location>
        <begin position="66"/>
        <end position="88"/>
    </location>
</feature>
<evidence type="ECO:0000259" key="6">
    <source>
        <dbReference type="Pfam" id="PF00730"/>
    </source>
</evidence>
<dbReference type="AlphaFoldDB" id="A0A448ZN22"/>
<proteinExistence type="predicted"/>
<evidence type="ECO:0000313" key="7">
    <source>
        <dbReference type="EMBL" id="VEU43383.1"/>
    </source>
</evidence>
<dbReference type="Gene3D" id="1.10.340.30">
    <property type="entry name" value="Hypothetical protein, domain 2"/>
    <property type="match status" value="1"/>
</dbReference>
<dbReference type="PANTHER" id="PTHR43286">
    <property type="entry name" value="ENDONUCLEASE III-LIKE PROTEIN 1"/>
    <property type="match status" value="1"/>
</dbReference>
<dbReference type="GO" id="GO:0003906">
    <property type="term" value="F:DNA-(apurinic or apyrimidinic site) endonuclease activity"/>
    <property type="evidence" value="ECO:0007669"/>
    <property type="project" value="TreeGrafter"/>
</dbReference>
<dbReference type="GO" id="GO:0005634">
    <property type="term" value="C:nucleus"/>
    <property type="evidence" value="ECO:0007669"/>
    <property type="project" value="TreeGrafter"/>
</dbReference>
<keyword evidence="4" id="KW-0326">Glycosidase</keyword>
<dbReference type="Pfam" id="PF00730">
    <property type="entry name" value="HhH-GPD"/>
    <property type="match status" value="1"/>
</dbReference>
<protein>
    <recommendedName>
        <fullName evidence="6">HhH-GPD domain-containing protein</fullName>
    </recommendedName>
</protein>
<dbReference type="EMBL" id="CAACVS010000540">
    <property type="protein sequence ID" value="VEU43383.1"/>
    <property type="molecule type" value="Genomic_DNA"/>
</dbReference>
<dbReference type="PANTHER" id="PTHR43286:SF1">
    <property type="entry name" value="ENDONUCLEASE III-LIKE PROTEIN 1"/>
    <property type="match status" value="1"/>
</dbReference>
<feature type="region of interest" description="Disordered" evidence="5">
    <location>
        <begin position="119"/>
        <end position="169"/>
    </location>
</feature>
<reference evidence="7 8" key="1">
    <citation type="submission" date="2019-01" db="EMBL/GenBank/DDBJ databases">
        <authorList>
            <person name="Ferrante I. M."/>
        </authorList>
    </citation>
    <scope>NUCLEOTIDE SEQUENCE [LARGE SCALE GENOMIC DNA]</scope>
    <source>
        <strain evidence="7 8">B856</strain>
    </source>
</reference>
<keyword evidence="1" id="KW-0227">DNA damage</keyword>
<gene>
    <name evidence="7" type="ORF">PSNMU_V1.4_AUG-EV-PASAV3_0104060</name>
</gene>
<organism evidence="7 8">
    <name type="scientific">Pseudo-nitzschia multistriata</name>
    <dbReference type="NCBI Taxonomy" id="183589"/>
    <lineage>
        <taxon>Eukaryota</taxon>
        <taxon>Sar</taxon>
        <taxon>Stramenopiles</taxon>
        <taxon>Ochrophyta</taxon>
        <taxon>Bacillariophyta</taxon>
        <taxon>Bacillariophyceae</taxon>
        <taxon>Bacillariophycidae</taxon>
        <taxon>Bacillariales</taxon>
        <taxon>Bacillariaceae</taxon>
        <taxon>Pseudo-nitzschia</taxon>
    </lineage>
</organism>
<feature type="domain" description="HhH-GPD" evidence="6">
    <location>
        <begin position="289"/>
        <end position="361"/>
    </location>
</feature>
<feature type="compositionally biased region" description="Polar residues" evidence="5">
    <location>
        <begin position="138"/>
        <end position="155"/>
    </location>
</feature>
<feature type="compositionally biased region" description="Acidic residues" evidence="5">
    <location>
        <begin position="54"/>
        <end position="65"/>
    </location>
</feature>
<evidence type="ECO:0000256" key="5">
    <source>
        <dbReference type="SAM" id="MobiDB-lite"/>
    </source>
</evidence>
<dbReference type="GO" id="GO:0006289">
    <property type="term" value="P:nucleotide-excision repair"/>
    <property type="evidence" value="ECO:0007669"/>
    <property type="project" value="TreeGrafter"/>
</dbReference>
<dbReference type="InterPro" id="IPR011257">
    <property type="entry name" value="DNA_glycosylase"/>
</dbReference>
<dbReference type="OrthoDB" id="2099276at2759"/>
<keyword evidence="8" id="KW-1185">Reference proteome</keyword>
<keyword evidence="3" id="KW-0234">DNA repair</keyword>
<sequence>MATNATTRPSKIEKDTSSSDRCISRFFRPKRKPSRDEENDLKLQRENDVIILGSDDDTDDETDDPSCDKNDSVDVANEEKRGPEKPGARCELNTNIEILDDDDPVDACDVISQKEKVESNRLATAKEEDESLGHSDRNFNGSNLDVDTDGDTITTKRPRIASPQKPSVVAGSVKENPFARFAYSASDASEDNVKTTNGLDSLCSSWQRHSFASKSKLRKSNIANQSNDIKNVSSSRIRVSLKQKQKDFVKIKDISPEEQSKIIRKWQSMADSSAPLEVRRYQVLLAARLHARCQEVTVRKAMKTLRDYFSSLAEPKMVTVSVMANIDPGLLASHISNLQFYNAKAKQIVKAAQELLERHRGIVPEDECSLLKITGIGKTFADLLAFVNTREAHKKFGECK</sequence>